<evidence type="ECO:0000259" key="4">
    <source>
        <dbReference type="Pfam" id="PF01478"/>
    </source>
</evidence>
<feature type="transmembrane region" description="Helical" evidence="3">
    <location>
        <begin position="141"/>
        <end position="160"/>
    </location>
</feature>
<proteinExistence type="inferred from homology"/>
<feature type="transmembrane region" description="Helical" evidence="3">
    <location>
        <begin position="167"/>
        <end position="185"/>
    </location>
</feature>
<reference evidence="5 6" key="1">
    <citation type="submission" date="2023-09" db="EMBL/GenBank/DDBJ databases">
        <title>Streptomyces sp. nov.: A antagonism against Alternaria gaisen Producing Streptochlin, Isolated from Tamarix root soil.</title>
        <authorList>
            <person name="Chen Y."/>
        </authorList>
    </citation>
    <scope>NUCLEOTIDE SEQUENCE [LARGE SCALE GENOMIC DNA]</scope>
    <source>
        <strain evidence="5 6">TRM76323</strain>
    </source>
</reference>
<comment type="caution">
    <text evidence="5">The sequence shown here is derived from an EMBL/GenBank/DDBJ whole genome shotgun (WGS) entry which is preliminary data.</text>
</comment>
<dbReference type="Proteomes" id="UP001250181">
    <property type="component" value="Unassembled WGS sequence"/>
</dbReference>
<evidence type="ECO:0000313" key="6">
    <source>
        <dbReference type="Proteomes" id="UP001250181"/>
    </source>
</evidence>
<feature type="transmembrane region" description="Helical" evidence="3">
    <location>
        <begin position="113"/>
        <end position="129"/>
    </location>
</feature>
<organism evidence="5 6">
    <name type="scientific">Streptomyces tamarix</name>
    <dbReference type="NCBI Taxonomy" id="3078565"/>
    <lineage>
        <taxon>Bacteria</taxon>
        <taxon>Bacillati</taxon>
        <taxon>Actinomycetota</taxon>
        <taxon>Actinomycetes</taxon>
        <taxon>Kitasatosporales</taxon>
        <taxon>Streptomycetaceae</taxon>
        <taxon>Streptomyces</taxon>
    </lineage>
</organism>
<dbReference type="InterPro" id="IPR014032">
    <property type="entry name" value="Peptidase_A24A_bac"/>
</dbReference>
<accession>A0ABU3QPN0</accession>
<keyword evidence="3" id="KW-1133">Transmembrane helix</keyword>
<feature type="domain" description="Prepilin type IV endopeptidase peptidase" evidence="4">
    <location>
        <begin position="117"/>
        <end position="228"/>
    </location>
</feature>
<dbReference type="Pfam" id="PF01478">
    <property type="entry name" value="Peptidase_A24"/>
    <property type="match status" value="1"/>
</dbReference>
<dbReference type="InterPro" id="IPR050882">
    <property type="entry name" value="Prepilin_peptidase/N-MTase"/>
</dbReference>
<gene>
    <name evidence="5" type="ORF">RND61_22005</name>
</gene>
<feature type="transmembrane region" description="Helical" evidence="3">
    <location>
        <begin position="245"/>
        <end position="263"/>
    </location>
</feature>
<protein>
    <submittedName>
        <fullName evidence="5">A24 family peptidase</fullName>
        <ecNumber evidence="5">3.4.23.-</ecNumber>
    </submittedName>
</protein>
<feature type="transmembrane region" description="Helical" evidence="3">
    <location>
        <begin position="83"/>
        <end position="106"/>
    </location>
</feature>
<evidence type="ECO:0000313" key="5">
    <source>
        <dbReference type="EMBL" id="MDT9684708.1"/>
    </source>
</evidence>
<dbReference type="PANTHER" id="PTHR30487:SF0">
    <property type="entry name" value="PREPILIN LEADER PEPTIDASE_N-METHYLTRANSFERASE-RELATED"/>
    <property type="match status" value="1"/>
</dbReference>
<keyword evidence="5" id="KW-0378">Hydrolase</keyword>
<evidence type="ECO:0000256" key="3">
    <source>
        <dbReference type="SAM" id="Phobius"/>
    </source>
</evidence>
<comment type="similarity">
    <text evidence="1 2">Belongs to the peptidase A24 family.</text>
</comment>
<dbReference type="Gene3D" id="1.20.120.1220">
    <property type="match status" value="1"/>
</dbReference>
<sequence>MYATLIAVAALWGAAAGLLVRRAAHRLAVEPDEPWRDACPAGHGYAPGPRGWLGPAHCAGCPPPVPRTPRRASAPRAPRRVPAVAVSLLAPAPLTGAVACALLAAATGGRPELVVWLLLAPFALLLAAVDRRVHRLPDHLTLPLAAAVPLLLGVAALLPGRAGSWRLSVLGALALGGAYLVLFLVNPNGMGFGDVKLAFPLGAALGWYGWPALLAGAFAGFLFGAAYGLGLVVRRRATRRSAIPFGPFMIGGALLGLLLGALAHP</sequence>
<dbReference type="PANTHER" id="PTHR30487">
    <property type="entry name" value="TYPE 4 PREPILIN-LIKE PROTEINS LEADER PEPTIDE-PROCESSING ENZYME"/>
    <property type="match status" value="1"/>
</dbReference>
<name>A0ABU3QPN0_9ACTN</name>
<feature type="transmembrane region" description="Helical" evidence="3">
    <location>
        <begin position="205"/>
        <end position="233"/>
    </location>
</feature>
<keyword evidence="3" id="KW-0812">Transmembrane</keyword>
<dbReference type="PRINTS" id="PR00864">
    <property type="entry name" value="PREPILNPTASE"/>
</dbReference>
<keyword evidence="3" id="KW-0472">Membrane</keyword>
<dbReference type="InterPro" id="IPR000045">
    <property type="entry name" value="Prepilin_IV_endopep_pep"/>
</dbReference>
<dbReference type="GO" id="GO:0016787">
    <property type="term" value="F:hydrolase activity"/>
    <property type="evidence" value="ECO:0007669"/>
    <property type="project" value="UniProtKB-KW"/>
</dbReference>
<keyword evidence="6" id="KW-1185">Reference proteome</keyword>
<dbReference type="EMBL" id="JAWCTQ010000030">
    <property type="protein sequence ID" value="MDT9684708.1"/>
    <property type="molecule type" value="Genomic_DNA"/>
</dbReference>
<evidence type="ECO:0000256" key="2">
    <source>
        <dbReference type="RuleBase" id="RU003793"/>
    </source>
</evidence>
<evidence type="ECO:0000256" key="1">
    <source>
        <dbReference type="ARBA" id="ARBA00005801"/>
    </source>
</evidence>
<dbReference type="EC" id="3.4.23.-" evidence="5"/>
<dbReference type="RefSeq" id="WP_315879758.1">
    <property type="nucleotide sequence ID" value="NZ_JAWCTQ010000030.1"/>
</dbReference>